<evidence type="ECO:0000313" key="4">
    <source>
        <dbReference type="EMBL" id="GGK19959.1"/>
    </source>
</evidence>
<keyword evidence="5" id="KW-1185">Reference proteome</keyword>
<dbReference type="InterPro" id="IPR043504">
    <property type="entry name" value="Peptidase_S1_PA_chymotrypsin"/>
</dbReference>
<gene>
    <name evidence="4" type="ORF">GCM10010124_10720</name>
</gene>
<evidence type="ECO:0008006" key="6">
    <source>
        <dbReference type="Google" id="ProtNLM"/>
    </source>
</evidence>
<proteinExistence type="predicted"/>
<dbReference type="Gene3D" id="2.40.10.10">
    <property type="entry name" value="Trypsin-like serine proteases"/>
    <property type="match status" value="2"/>
</dbReference>
<dbReference type="EMBL" id="BMQC01000003">
    <property type="protein sequence ID" value="GGK19959.1"/>
    <property type="molecule type" value="Genomic_DNA"/>
</dbReference>
<reference evidence="4" key="1">
    <citation type="journal article" date="2014" name="Int. J. Syst. Evol. Microbiol.">
        <title>Complete genome sequence of Corynebacterium casei LMG S-19264T (=DSM 44701T), isolated from a smear-ripened cheese.</title>
        <authorList>
            <consortium name="US DOE Joint Genome Institute (JGI-PGF)"/>
            <person name="Walter F."/>
            <person name="Albersmeier A."/>
            <person name="Kalinowski J."/>
            <person name="Ruckert C."/>
        </authorList>
    </citation>
    <scope>NUCLEOTIDE SEQUENCE</scope>
    <source>
        <strain evidence="4">JCM 3091</strain>
    </source>
</reference>
<comment type="caution">
    <text evidence="4">The sequence shown here is derived from an EMBL/GenBank/DDBJ whole genome shotgun (WGS) entry which is preliminary data.</text>
</comment>
<protein>
    <recommendedName>
        <fullName evidence="6">Serine protease</fullName>
    </recommendedName>
</protein>
<evidence type="ECO:0000256" key="1">
    <source>
        <dbReference type="ARBA" id="ARBA00022729"/>
    </source>
</evidence>
<feature type="compositionally biased region" description="Acidic residues" evidence="2">
    <location>
        <begin position="78"/>
        <end position="94"/>
    </location>
</feature>
<dbReference type="RefSeq" id="WP_189113075.1">
    <property type="nucleotide sequence ID" value="NZ_BMQC01000003.1"/>
</dbReference>
<name>A0A8J3BHH5_9ACTN</name>
<evidence type="ECO:0000256" key="2">
    <source>
        <dbReference type="SAM" id="MobiDB-lite"/>
    </source>
</evidence>
<dbReference type="AlphaFoldDB" id="A0A8J3BHH5"/>
<dbReference type="PANTHER" id="PTHR15462">
    <property type="entry name" value="SERINE PROTEASE"/>
    <property type="match status" value="1"/>
</dbReference>
<evidence type="ECO:0000256" key="3">
    <source>
        <dbReference type="SAM" id="SignalP"/>
    </source>
</evidence>
<sequence>MNLVRPTLAGLLAGALASGLAAPAAAAAPAPRAGDSTELLAKVTDDAPAGATAAARAARYWEDRLGKRLPTEVAEVLGTDDSDGEADDPDDPTDPEVTKPPTGPDPDRAAPDPAAAAGADATVAAVGRLVGFNPKSKKHFHCTAAVVTSLSKSLLLTAGHCVHRGKGGAQAQNLAFVPAYEGAANRPYGVWGVSRIRVMDGWKDRHLRGRDLAFAVVEPRGGRALASVVGANGLVFRGKRRVAVVEIGYPANGAYTGDVQVRCADTTTRSILWKQNKMGCDTKGGASGAPWLRGFDRKTGRGSVMALHSQSPDKLDVCYGPILDGAALRAYDKIKNDA</sequence>
<accession>A0A8J3BHH5</accession>
<feature type="region of interest" description="Disordered" evidence="2">
    <location>
        <begin position="77"/>
        <end position="117"/>
    </location>
</feature>
<feature type="chain" id="PRO_5038691858" description="Serine protease" evidence="3">
    <location>
        <begin position="27"/>
        <end position="338"/>
    </location>
</feature>
<evidence type="ECO:0000313" key="5">
    <source>
        <dbReference type="Proteomes" id="UP000662200"/>
    </source>
</evidence>
<keyword evidence="1 3" id="KW-0732">Signal</keyword>
<feature type="signal peptide" evidence="3">
    <location>
        <begin position="1"/>
        <end position="26"/>
    </location>
</feature>
<organism evidence="4 5">
    <name type="scientific">Pilimelia terevasa</name>
    <dbReference type="NCBI Taxonomy" id="53372"/>
    <lineage>
        <taxon>Bacteria</taxon>
        <taxon>Bacillati</taxon>
        <taxon>Actinomycetota</taxon>
        <taxon>Actinomycetes</taxon>
        <taxon>Micromonosporales</taxon>
        <taxon>Micromonosporaceae</taxon>
        <taxon>Pilimelia</taxon>
    </lineage>
</organism>
<dbReference type="SUPFAM" id="SSF50494">
    <property type="entry name" value="Trypsin-like serine proteases"/>
    <property type="match status" value="1"/>
</dbReference>
<dbReference type="InterPro" id="IPR009003">
    <property type="entry name" value="Peptidase_S1_PA"/>
</dbReference>
<dbReference type="Proteomes" id="UP000662200">
    <property type="component" value="Unassembled WGS sequence"/>
</dbReference>
<dbReference type="InterPro" id="IPR050966">
    <property type="entry name" value="Glutamyl_endopeptidase"/>
</dbReference>
<reference evidence="4" key="2">
    <citation type="submission" date="2020-09" db="EMBL/GenBank/DDBJ databases">
        <authorList>
            <person name="Sun Q."/>
            <person name="Ohkuma M."/>
        </authorList>
    </citation>
    <scope>NUCLEOTIDE SEQUENCE</scope>
    <source>
        <strain evidence="4">JCM 3091</strain>
    </source>
</reference>